<feature type="domain" description="DUF7580" evidence="1">
    <location>
        <begin position="371"/>
        <end position="570"/>
    </location>
</feature>
<dbReference type="AlphaFoldDB" id="A0AAX6MCV4"/>
<dbReference type="PANTHER" id="PTHR37542">
    <property type="entry name" value="HELO DOMAIN-CONTAINING PROTEIN-RELATED"/>
    <property type="match status" value="1"/>
</dbReference>
<evidence type="ECO:0000313" key="3">
    <source>
        <dbReference type="Proteomes" id="UP001369815"/>
    </source>
</evidence>
<sequence length="572" mass="65598">MDPLSIAGFTLTAIDTLWKVSEKTAELVSNFRDFDHDTKVLETRIRDDNARTRALRQLLFDPSSVSAWNFYPQRMLTIIQIYHGRSLFEHFDPEVQNHIHLFFEQAIGIIEQAYQLLCRRQAVSSTGEADSEGSISRSSTPLASFLTPLSHDSDLSLSYTHEISKKSSRTFQRIRWSLLDKKRVEAIVRDFSEVNKRIYDNIELWCLSTSVGVDLQHLKHLESDTSSRTLGFDIDAKLQLATSTEENSPWTYEIQQNEETRQALLSVVPVESKFGIVQWDSKPMLVEYRSYAPESPVAVDIDTRTKDLVNRLAKLLHQPKGVVFRTPSCWGWARQIHFNRVAFMFSIPEGSEAQPRSLYHVLGSGSQPPALGQRFTLALQLARCISHLQLVKWVHKSFRSENILFFPPKPEDSQELPSRSQECLNFSEPWVLGYEFSRPESFFSQGQSDRSPTLDVYRHPERQGRPTQFFSKIHDIYALGVVLLEIGLWQQATSLEKSGFTKVRDPYAIKKQLVRNAEKRLASKMGEKYKQVVLKCLGNGFNVADDSKEDLKLQQAFRSQVINVLEDAAKYI</sequence>
<dbReference type="PANTHER" id="PTHR37542:SF3">
    <property type="entry name" value="PRION-INHIBITION AND PROPAGATION HELO DOMAIN-CONTAINING PROTEIN"/>
    <property type="match status" value="1"/>
</dbReference>
<dbReference type="InterPro" id="IPR056002">
    <property type="entry name" value="DUF7580"/>
</dbReference>
<comment type="caution">
    <text evidence="2">The sequence shown here is derived from an EMBL/GenBank/DDBJ whole genome shotgun (WGS) entry which is preliminary data.</text>
</comment>
<dbReference type="Gene3D" id="1.20.120.1020">
    <property type="entry name" value="Prion-inhibition and propagation, HeLo domain"/>
    <property type="match status" value="1"/>
</dbReference>
<dbReference type="Proteomes" id="UP001369815">
    <property type="component" value="Unassembled WGS sequence"/>
</dbReference>
<dbReference type="InterPro" id="IPR038305">
    <property type="entry name" value="HeLo_sf"/>
</dbReference>
<dbReference type="SUPFAM" id="SSF56112">
    <property type="entry name" value="Protein kinase-like (PK-like)"/>
    <property type="match status" value="1"/>
</dbReference>
<name>A0AAX6MCV4_9PEZI</name>
<reference evidence="2 3" key="1">
    <citation type="journal article" date="2024" name="Front Chem Biol">
        <title>Unveiling the potential of Daldinia eschscholtzii MFLUCC 19-0629 through bioactivity and bioinformatics studies for enhanced sustainable agriculture production.</title>
        <authorList>
            <person name="Brooks S."/>
            <person name="Weaver J.A."/>
            <person name="Klomchit A."/>
            <person name="Alharthi S.A."/>
            <person name="Onlamun T."/>
            <person name="Nurani R."/>
            <person name="Vong T.K."/>
            <person name="Alberti F."/>
            <person name="Greco C."/>
        </authorList>
    </citation>
    <scope>NUCLEOTIDE SEQUENCE [LARGE SCALE GENOMIC DNA]</scope>
    <source>
        <strain evidence="2">MFLUCC 19-0629</strain>
    </source>
</reference>
<proteinExistence type="predicted"/>
<dbReference type="Gene3D" id="1.10.510.10">
    <property type="entry name" value="Transferase(Phosphotransferase) domain 1"/>
    <property type="match status" value="1"/>
</dbReference>
<dbReference type="InterPro" id="IPR011009">
    <property type="entry name" value="Kinase-like_dom_sf"/>
</dbReference>
<evidence type="ECO:0000313" key="2">
    <source>
        <dbReference type="EMBL" id="KAK6950256.1"/>
    </source>
</evidence>
<dbReference type="Pfam" id="PF24476">
    <property type="entry name" value="DUF7580"/>
    <property type="match status" value="1"/>
</dbReference>
<accession>A0AAX6MCV4</accession>
<protein>
    <recommendedName>
        <fullName evidence="1">DUF7580 domain-containing protein</fullName>
    </recommendedName>
</protein>
<dbReference type="EMBL" id="JBANMG010000008">
    <property type="protein sequence ID" value="KAK6950256.1"/>
    <property type="molecule type" value="Genomic_DNA"/>
</dbReference>
<keyword evidence="3" id="KW-1185">Reference proteome</keyword>
<gene>
    <name evidence="2" type="ORF">Daesc_008582</name>
</gene>
<evidence type="ECO:0000259" key="1">
    <source>
        <dbReference type="Pfam" id="PF24476"/>
    </source>
</evidence>
<organism evidence="2 3">
    <name type="scientific">Daldinia eschscholtzii</name>
    <dbReference type="NCBI Taxonomy" id="292717"/>
    <lineage>
        <taxon>Eukaryota</taxon>
        <taxon>Fungi</taxon>
        <taxon>Dikarya</taxon>
        <taxon>Ascomycota</taxon>
        <taxon>Pezizomycotina</taxon>
        <taxon>Sordariomycetes</taxon>
        <taxon>Xylariomycetidae</taxon>
        <taxon>Xylariales</taxon>
        <taxon>Hypoxylaceae</taxon>
        <taxon>Daldinia</taxon>
    </lineage>
</organism>